<dbReference type="GO" id="GO:0004523">
    <property type="term" value="F:RNA-DNA hybrid ribonuclease activity"/>
    <property type="evidence" value="ECO:0007669"/>
    <property type="project" value="InterPro"/>
</dbReference>
<evidence type="ECO:0000256" key="1">
    <source>
        <dbReference type="SAM" id="MobiDB-lite"/>
    </source>
</evidence>
<dbReference type="PROSITE" id="PS50879">
    <property type="entry name" value="RNASE_H_1"/>
    <property type="match status" value="1"/>
</dbReference>
<dbReference type="AlphaFoldDB" id="A0A811YRJ2"/>
<feature type="domain" description="RNase H type-1" evidence="2">
    <location>
        <begin position="109"/>
        <end position="230"/>
    </location>
</feature>
<gene>
    <name evidence="3" type="ORF">NYPRO_LOCUS11811</name>
</gene>
<dbReference type="GO" id="GO:0003676">
    <property type="term" value="F:nucleic acid binding"/>
    <property type="evidence" value="ECO:0007669"/>
    <property type="project" value="InterPro"/>
</dbReference>
<reference evidence="3" key="1">
    <citation type="submission" date="2020-12" db="EMBL/GenBank/DDBJ databases">
        <authorList>
            <consortium name="Molecular Ecology Group"/>
        </authorList>
    </citation>
    <scope>NUCLEOTIDE SEQUENCE</scope>
    <source>
        <strain evidence="3">TBG_1078</strain>
    </source>
</reference>
<keyword evidence="4" id="KW-1185">Reference proteome</keyword>
<dbReference type="InterPro" id="IPR036397">
    <property type="entry name" value="RNaseH_sf"/>
</dbReference>
<name>A0A811YRJ2_NYCPR</name>
<dbReference type="InterPro" id="IPR002156">
    <property type="entry name" value="RNaseH_domain"/>
</dbReference>
<accession>A0A811YRJ2</accession>
<evidence type="ECO:0000313" key="4">
    <source>
        <dbReference type="Proteomes" id="UP000645828"/>
    </source>
</evidence>
<protein>
    <submittedName>
        <fullName evidence="3">(raccoon dog) hypothetical protein</fullName>
    </submittedName>
</protein>
<feature type="region of interest" description="Disordered" evidence="1">
    <location>
        <begin position="196"/>
        <end position="219"/>
    </location>
</feature>
<dbReference type="Proteomes" id="UP000645828">
    <property type="component" value="Unassembled WGS sequence"/>
</dbReference>
<proteinExistence type="predicted"/>
<evidence type="ECO:0000313" key="3">
    <source>
        <dbReference type="EMBL" id="CAD7679013.1"/>
    </source>
</evidence>
<dbReference type="Gene3D" id="3.30.420.10">
    <property type="entry name" value="Ribonuclease H-like superfamily/Ribonuclease H"/>
    <property type="match status" value="1"/>
</dbReference>
<sequence>MSPNNSGCGSPVKDSDKLTFGQPLTVVAPHAVETVIRQPPDRWLSNARVTHYQAMLLNSERIRFGTATSLNPATLLPETESPSLVMHDCHQILAEVHGTRGDLTDQPLPDAEATWYTDGSSFLRNGERKAGAAVVDGKAVIWASALEPGTSAQRAELIALTQALRKAKDKKDRLKALQIIQHQIWKPLAAVYRPGDTTGPHPFQIGTPSTSGDISPGRLSPAGRAHILSY</sequence>
<dbReference type="SUPFAM" id="SSF53098">
    <property type="entry name" value="Ribonuclease H-like"/>
    <property type="match status" value="1"/>
</dbReference>
<evidence type="ECO:0000259" key="2">
    <source>
        <dbReference type="PROSITE" id="PS50879"/>
    </source>
</evidence>
<dbReference type="EMBL" id="CAJHUB010000681">
    <property type="protein sequence ID" value="CAD7679013.1"/>
    <property type="molecule type" value="Genomic_DNA"/>
</dbReference>
<dbReference type="InterPro" id="IPR012337">
    <property type="entry name" value="RNaseH-like_sf"/>
</dbReference>
<organism evidence="3 4">
    <name type="scientific">Nyctereutes procyonoides</name>
    <name type="common">Raccoon dog</name>
    <name type="synonym">Canis procyonoides</name>
    <dbReference type="NCBI Taxonomy" id="34880"/>
    <lineage>
        <taxon>Eukaryota</taxon>
        <taxon>Metazoa</taxon>
        <taxon>Chordata</taxon>
        <taxon>Craniata</taxon>
        <taxon>Vertebrata</taxon>
        <taxon>Euteleostomi</taxon>
        <taxon>Mammalia</taxon>
        <taxon>Eutheria</taxon>
        <taxon>Laurasiatheria</taxon>
        <taxon>Carnivora</taxon>
        <taxon>Caniformia</taxon>
        <taxon>Canidae</taxon>
        <taxon>Nyctereutes</taxon>
    </lineage>
</organism>
<dbReference type="Pfam" id="PF00075">
    <property type="entry name" value="RNase_H"/>
    <property type="match status" value="1"/>
</dbReference>
<comment type="caution">
    <text evidence="3">The sequence shown here is derived from an EMBL/GenBank/DDBJ whole genome shotgun (WGS) entry which is preliminary data.</text>
</comment>